<evidence type="ECO:0000313" key="2">
    <source>
        <dbReference type="EMBL" id="GAX02519.1"/>
    </source>
</evidence>
<evidence type="ECO:0000313" key="3">
    <source>
        <dbReference type="Proteomes" id="UP000198430"/>
    </source>
</evidence>
<comment type="caution">
    <text evidence="2">The sequence shown here is derived from an EMBL/GenBank/DDBJ whole genome shotgun (WGS) entry which is preliminary data.</text>
</comment>
<feature type="chain" id="PRO_5039201696" description="DUF5640 domain-containing protein" evidence="1">
    <location>
        <begin position="24"/>
        <end position="154"/>
    </location>
</feature>
<organism evidence="2 3">
    <name type="scientific">Secundilactobacillus pentosiphilus</name>
    <dbReference type="NCBI Taxonomy" id="1714682"/>
    <lineage>
        <taxon>Bacteria</taxon>
        <taxon>Bacillati</taxon>
        <taxon>Bacillota</taxon>
        <taxon>Bacilli</taxon>
        <taxon>Lactobacillales</taxon>
        <taxon>Lactobacillaceae</taxon>
        <taxon>Secundilactobacillus</taxon>
    </lineage>
</organism>
<sequence>MKQIGKVVLLTTLSLGLSFSAPALSNNTASAATKWHKGIPKVLQGTWKGKIKQGSLGFRQLKLTKSSFNYRDTSDESWSTSKNAYYHHKRGSKYYYVKSTYHGEDGRKYWTTEYDRFKLSGTKVTVHIYGGAVSFKNHGKFYAINGGLTNSYYK</sequence>
<dbReference type="EMBL" id="BCMH01000001">
    <property type="protein sequence ID" value="GAX02519.1"/>
    <property type="molecule type" value="Genomic_DNA"/>
</dbReference>
<dbReference type="Proteomes" id="UP000198430">
    <property type="component" value="Unassembled WGS sequence"/>
</dbReference>
<reference evidence="2 3" key="1">
    <citation type="submission" date="2015-11" db="EMBL/GenBank/DDBJ databases">
        <title>Draft genome sequences of new species of the genus Lactobacillus isolated from orchardgrass silage.</title>
        <authorList>
            <person name="Tohno M."/>
            <person name="Tanizawa Y."/>
            <person name="Arita M."/>
        </authorList>
    </citation>
    <scope>NUCLEOTIDE SEQUENCE [LARGE SCALE GENOMIC DNA]</scope>
    <source>
        <strain evidence="2 3">IWT140</strain>
    </source>
</reference>
<evidence type="ECO:0000256" key="1">
    <source>
        <dbReference type="SAM" id="SignalP"/>
    </source>
</evidence>
<dbReference type="RefSeq" id="WP_089087511.1">
    <property type="nucleotide sequence ID" value="NZ_BCMH01000001.1"/>
</dbReference>
<proteinExistence type="predicted"/>
<keyword evidence="3" id="KW-1185">Reference proteome</keyword>
<gene>
    <name evidence="2" type="ORF">IWT140_00116</name>
</gene>
<dbReference type="AlphaFoldDB" id="A0A1Z5ILD4"/>
<evidence type="ECO:0008006" key="4">
    <source>
        <dbReference type="Google" id="ProtNLM"/>
    </source>
</evidence>
<feature type="signal peptide" evidence="1">
    <location>
        <begin position="1"/>
        <end position="23"/>
    </location>
</feature>
<name>A0A1Z5ILD4_9LACO</name>
<accession>A0A1Z5ILD4</accession>
<keyword evidence="1" id="KW-0732">Signal</keyword>
<protein>
    <recommendedName>
        <fullName evidence="4">DUF5640 domain-containing protein</fullName>
    </recommendedName>
</protein>